<dbReference type="Proteomes" id="UP001054252">
    <property type="component" value="Unassembled WGS sequence"/>
</dbReference>
<proteinExistence type="predicted"/>
<evidence type="ECO:0000313" key="2">
    <source>
        <dbReference type="Proteomes" id="UP001054252"/>
    </source>
</evidence>
<comment type="caution">
    <text evidence="1">The sequence shown here is derived from an EMBL/GenBank/DDBJ whole genome shotgun (WGS) entry which is preliminary data.</text>
</comment>
<dbReference type="GO" id="GO:0030174">
    <property type="term" value="P:regulation of DNA-templated DNA replication initiation"/>
    <property type="evidence" value="ECO:0007669"/>
    <property type="project" value="TreeGrafter"/>
</dbReference>
<dbReference type="EMBL" id="BPVZ01000090">
    <property type="protein sequence ID" value="GKV31270.1"/>
    <property type="molecule type" value="Genomic_DNA"/>
</dbReference>
<dbReference type="GO" id="GO:0010212">
    <property type="term" value="P:response to ionizing radiation"/>
    <property type="evidence" value="ECO:0007669"/>
    <property type="project" value="InterPro"/>
</dbReference>
<keyword evidence="2" id="KW-1185">Reference proteome</keyword>
<evidence type="ECO:0008006" key="3">
    <source>
        <dbReference type="Google" id="ProtNLM"/>
    </source>
</evidence>
<dbReference type="PANTHER" id="PTHR21556">
    <property type="entry name" value="TRESLIN"/>
    <property type="match status" value="1"/>
</dbReference>
<dbReference type="PANTHER" id="PTHR21556:SF2">
    <property type="entry name" value="TRESLIN"/>
    <property type="match status" value="1"/>
</dbReference>
<organism evidence="1 2">
    <name type="scientific">Rubroshorea leprosula</name>
    <dbReference type="NCBI Taxonomy" id="152421"/>
    <lineage>
        <taxon>Eukaryota</taxon>
        <taxon>Viridiplantae</taxon>
        <taxon>Streptophyta</taxon>
        <taxon>Embryophyta</taxon>
        <taxon>Tracheophyta</taxon>
        <taxon>Spermatophyta</taxon>
        <taxon>Magnoliopsida</taxon>
        <taxon>eudicotyledons</taxon>
        <taxon>Gunneridae</taxon>
        <taxon>Pentapetalae</taxon>
        <taxon>rosids</taxon>
        <taxon>malvids</taxon>
        <taxon>Malvales</taxon>
        <taxon>Dipterocarpaceae</taxon>
        <taxon>Rubroshorea</taxon>
    </lineage>
</organism>
<gene>
    <name evidence="1" type="ORF">SLEP1_g39977</name>
</gene>
<dbReference type="GO" id="GO:0007095">
    <property type="term" value="P:mitotic G2 DNA damage checkpoint signaling"/>
    <property type="evidence" value="ECO:0007669"/>
    <property type="project" value="TreeGrafter"/>
</dbReference>
<evidence type="ECO:0000313" key="1">
    <source>
        <dbReference type="EMBL" id="GKV31270.1"/>
    </source>
</evidence>
<sequence length="539" mass="62160">MDSQSHPSASDKLAATCGGQGKMKRKNSHLLHNLTWSAFCQAVSECLDLELEEAYFARDCNISKRLNELPQESERPVLPQESEQPVSNSASVGEVSCRISDEAANDFCSGTNENFFKLEEAYFAGDCSISKKLKFLKRWMKQVRKHSTCSPRMAESTIPNRDVEKQINHRLNELPQESQQPVSNSASMGEVSSRISDEAANDFCSERLVNSSIYWLCQKHKMENGLEGQTHFVKSDDACPSTVAVELADFYRRSQRSWLPCTKRGVYPTRHLFWDLVNLLQLICSFYSSLRLVVGFLLILEVGRIIEELLKQKFVKQITLLLESIQCHLDGGFFGDWQLDDYVGKIIKSRYHHTLLDVVDRIYTKMDLFLFAEDEIPSYPFNSEDSNQSQREKQEKNQMYDNFRLNEPVLVESEPLQQQKHDKRSLQETRAEEHARKLLEVKKRRERGRRFSYFTSSMPDLQRVWAPKQPMAMKLKSDLQKLLKRKDCERESYDTVCEIPVTARKPSSPCGNSMDDEYCHDSGTPSYGTVHKAFFQDDL</sequence>
<dbReference type="InterPro" id="IPR026153">
    <property type="entry name" value="Treslin"/>
</dbReference>
<dbReference type="AlphaFoldDB" id="A0AAV5L204"/>
<dbReference type="GO" id="GO:0005634">
    <property type="term" value="C:nucleus"/>
    <property type="evidence" value="ECO:0007669"/>
    <property type="project" value="InterPro"/>
</dbReference>
<reference evidence="1 2" key="1">
    <citation type="journal article" date="2021" name="Commun. Biol.">
        <title>The genome of Shorea leprosula (Dipterocarpaceae) highlights the ecological relevance of drought in aseasonal tropical rainforests.</title>
        <authorList>
            <person name="Ng K.K.S."/>
            <person name="Kobayashi M.J."/>
            <person name="Fawcett J.A."/>
            <person name="Hatakeyama M."/>
            <person name="Paape T."/>
            <person name="Ng C.H."/>
            <person name="Ang C.C."/>
            <person name="Tnah L.H."/>
            <person name="Lee C.T."/>
            <person name="Nishiyama T."/>
            <person name="Sese J."/>
            <person name="O'Brien M.J."/>
            <person name="Copetti D."/>
            <person name="Mohd Noor M.I."/>
            <person name="Ong R.C."/>
            <person name="Putra M."/>
            <person name="Sireger I.Z."/>
            <person name="Indrioko S."/>
            <person name="Kosugi Y."/>
            <person name="Izuno A."/>
            <person name="Isagi Y."/>
            <person name="Lee S.L."/>
            <person name="Shimizu K.K."/>
        </authorList>
    </citation>
    <scope>NUCLEOTIDE SEQUENCE [LARGE SCALE GENOMIC DNA]</scope>
    <source>
        <strain evidence="1">214</strain>
    </source>
</reference>
<protein>
    <recommendedName>
        <fullName evidence="3">Treslin N-terminal domain-containing protein</fullName>
    </recommendedName>
</protein>
<dbReference type="GO" id="GO:0003682">
    <property type="term" value="F:chromatin binding"/>
    <property type="evidence" value="ECO:0007669"/>
    <property type="project" value="TreeGrafter"/>
</dbReference>
<dbReference type="GO" id="GO:0006260">
    <property type="term" value="P:DNA replication"/>
    <property type="evidence" value="ECO:0007669"/>
    <property type="project" value="InterPro"/>
</dbReference>
<accession>A0AAV5L204</accession>
<dbReference type="GO" id="GO:0033314">
    <property type="term" value="P:mitotic DNA replication checkpoint signaling"/>
    <property type="evidence" value="ECO:0007669"/>
    <property type="project" value="InterPro"/>
</dbReference>
<name>A0AAV5L204_9ROSI</name>